<protein>
    <recommendedName>
        <fullName evidence="2">Nudix hydrolase domain-containing protein</fullName>
    </recommendedName>
</protein>
<organism evidence="3 4">
    <name type="scientific">Chlamydomonas reinhardtii</name>
    <name type="common">Chlamydomonas smithii</name>
    <dbReference type="NCBI Taxonomy" id="3055"/>
    <lineage>
        <taxon>Eukaryota</taxon>
        <taxon>Viridiplantae</taxon>
        <taxon>Chlorophyta</taxon>
        <taxon>core chlorophytes</taxon>
        <taxon>Chlorophyceae</taxon>
        <taxon>CS clade</taxon>
        <taxon>Chlamydomonadales</taxon>
        <taxon>Chlamydomonadaceae</taxon>
        <taxon>Chlamydomonas</taxon>
    </lineage>
</organism>
<dbReference type="GO" id="GO:0006754">
    <property type="term" value="P:ATP biosynthetic process"/>
    <property type="evidence" value="ECO:0000318"/>
    <property type="project" value="GO_Central"/>
</dbReference>
<evidence type="ECO:0000313" key="3">
    <source>
        <dbReference type="EMBL" id="PNW83330.1"/>
    </source>
</evidence>
<reference evidence="3 4" key="1">
    <citation type="journal article" date="2007" name="Science">
        <title>The Chlamydomonas genome reveals the evolution of key animal and plant functions.</title>
        <authorList>
            <person name="Merchant S.S."/>
            <person name="Prochnik S.E."/>
            <person name="Vallon O."/>
            <person name="Harris E.H."/>
            <person name="Karpowicz S.J."/>
            <person name="Witman G.B."/>
            <person name="Terry A."/>
            <person name="Salamov A."/>
            <person name="Fritz-Laylin L.K."/>
            <person name="Marechal-Drouard L."/>
            <person name="Marshall W.F."/>
            <person name="Qu L.H."/>
            <person name="Nelson D.R."/>
            <person name="Sanderfoot A.A."/>
            <person name="Spalding M.H."/>
            <person name="Kapitonov V.V."/>
            <person name="Ren Q."/>
            <person name="Ferris P."/>
            <person name="Lindquist E."/>
            <person name="Shapiro H."/>
            <person name="Lucas S.M."/>
            <person name="Grimwood J."/>
            <person name="Schmutz J."/>
            <person name="Cardol P."/>
            <person name="Cerutti H."/>
            <person name="Chanfreau G."/>
            <person name="Chen C.L."/>
            <person name="Cognat V."/>
            <person name="Croft M.T."/>
            <person name="Dent R."/>
            <person name="Dutcher S."/>
            <person name="Fernandez E."/>
            <person name="Fukuzawa H."/>
            <person name="Gonzalez-Ballester D."/>
            <person name="Gonzalez-Halphen D."/>
            <person name="Hallmann A."/>
            <person name="Hanikenne M."/>
            <person name="Hippler M."/>
            <person name="Inwood W."/>
            <person name="Jabbari K."/>
            <person name="Kalanon M."/>
            <person name="Kuras R."/>
            <person name="Lefebvre P.A."/>
            <person name="Lemaire S.D."/>
            <person name="Lobanov A.V."/>
            <person name="Lohr M."/>
            <person name="Manuell A."/>
            <person name="Meier I."/>
            <person name="Mets L."/>
            <person name="Mittag M."/>
            <person name="Mittelmeier T."/>
            <person name="Moroney J.V."/>
            <person name="Moseley J."/>
            <person name="Napoli C."/>
            <person name="Nedelcu A.M."/>
            <person name="Niyogi K."/>
            <person name="Novoselov S.V."/>
            <person name="Paulsen I.T."/>
            <person name="Pazour G."/>
            <person name="Purton S."/>
            <person name="Ral J.P."/>
            <person name="Riano-Pachon D.M."/>
            <person name="Riekhof W."/>
            <person name="Rymarquis L."/>
            <person name="Schroda M."/>
            <person name="Stern D."/>
            <person name="Umen J."/>
            <person name="Willows R."/>
            <person name="Wilson N."/>
            <person name="Zimmer S.L."/>
            <person name="Allmer J."/>
            <person name="Balk J."/>
            <person name="Bisova K."/>
            <person name="Chen C.J."/>
            <person name="Elias M."/>
            <person name="Gendler K."/>
            <person name="Hauser C."/>
            <person name="Lamb M.R."/>
            <person name="Ledford H."/>
            <person name="Long J.C."/>
            <person name="Minagawa J."/>
            <person name="Page M.D."/>
            <person name="Pan J."/>
            <person name="Pootakham W."/>
            <person name="Roje S."/>
            <person name="Rose A."/>
            <person name="Stahlberg E."/>
            <person name="Terauchi A.M."/>
            <person name="Yang P."/>
            <person name="Ball S."/>
            <person name="Bowler C."/>
            <person name="Dieckmann C.L."/>
            <person name="Gladyshev V.N."/>
            <person name="Green P."/>
            <person name="Jorgensen R."/>
            <person name="Mayfield S."/>
            <person name="Mueller-Roeber B."/>
            <person name="Rajamani S."/>
            <person name="Sayre R.T."/>
            <person name="Brokstein P."/>
            <person name="Dubchak I."/>
            <person name="Goodstein D."/>
            <person name="Hornick L."/>
            <person name="Huang Y.W."/>
            <person name="Jhaveri J."/>
            <person name="Luo Y."/>
            <person name="Martinez D."/>
            <person name="Ngau W.C."/>
            <person name="Otillar B."/>
            <person name="Poliakov A."/>
            <person name="Porter A."/>
            <person name="Szajkowski L."/>
            <person name="Werner G."/>
            <person name="Zhou K."/>
            <person name="Grigoriev I.V."/>
            <person name="Rokhsar D.S."/>
            <person name="Grossman A.R."/>
        </authorList>
    </citation>
    <scope>NUCLEOTIDE SEQUENCE [LARGE SCALE GENOMIC DNA]</scope>
    <source>
        <strain evidence="4">CC-503</strain>
    </source>
</reference>
<dbReference type="GeneID" id="5726316"/>
<gene>
    <name evidence="3" type="ORF">CHLRE_05g247850v5</name>
</gene>
<dbReference type="InterPro" id="IPR015797">
    <property type="entry name" value="NUDIX_hydrolase-like_dom_sf"/>
</dbReference>
<dbReference type="Proteomes" id="UP000006906">
    <property type="component" value="Chromosome 5"/>
</dbReference>
<dbReference type="SUPFAM" id="SSF55811">
    <property type="entry name" value="Nudix"/>
    <property type="match status" value="1"/>
</dbReference>
<dbReference type="InterPro" id="IPR051325">
    <property type="entry name" value="Nudix_hydrolase_domain"/>
</dbReference>
<dbReference type="GO" id="GO:0006167">
    <property type="term" value="P:AMP biosynthetic process"/>
    <property type="evidence" value="ECO:0000318"/>
    <property type="project" value="GO_Central"/>
</dbReference>
<accession>A0A2K3DS22</accession>
<dbReference type="ExpressionAtlas" id="A0A2K3DS22">
    <property type="expression patterns" value="baseline"/>
</dbReference>
<proteinExistence type="predicted"/>
<dbReference type="EMBL" id="CM008966">
    <property type="protein sequence ID" value="PNW83330.1"/>
    <property type="molecule type" value="Genomic_DNA"/>
</dbReference>
<feature type="domain" description="Nudix hydrolase" evidence="2">
    <location>
        <begin position="278"/>
        <end position="413"/>
    </location>
</feature>
<name>A0A2K3DS22_CHLRE</name>
<dbReference type="PANTHER" id="PTHR21340">
    <property type="entry name" value="DIADENOSINE 5,5-P1,P4-TETRAPHOSPHATE PYROPHOSPHOHYDROLASE MUTT"/>
    <property type="match status" value="1"/>
</dbReference>
<dbReference type="PROSITE" id="PS51462">
    <property type="entry name" value="NUDIX"/>
    <property type="match status" value="1"/>
</dbReference>
<keyword evidence="4" id="KW-1185">Reference proteome</keyword>
<dbReference type="RefSeq" id="XP_042924606.1">
    <property type="nucleotide sequence ID" value="XM_043062543.1"/>
</dbReference>
<evidence type="ECO:0000256" key="1">
    <source>
        <dbReference type="ARBA" id="ARBA00022801"/>
    </source>
</evidence>
<sequence>MSSTTSRTLVLVGLEGEDELMRAVQSEAQEAFSMVEMPPTAPDSDVAAAAAVRLPNGTDLDRAHVVGVVLNANGPSGASDDAGDAAALRLERALQLAKAIRGACPHAFVMLWHRDAVEDPKLRIAAFACGANMVTCFADHAAEAVRQLASIGATGSGPRRCSCDWCGASGMTADELWLHQPLYHIYEENRSGRCSACACAQQDPSPSTKAAAAASASPEAALHGAGTADADGGGGAGGGAGAGAGGAAAAGVGVVANLAVHIHEAHRPAAHGGPFTELRRPLGSAVVVHRRRDNKFLMVQEFANQGFWVPGGATDVGESLRAGAVRECLEEAGVQVELRGLADIAHLADANGKPCWRLATFYAVLADEPHAAAARPKTVPCFESAGACWVSADQLDGIPLRSERIPRTWFPHFAAGGKPLPLELPPDQAHLFPDVEF</sequence>
<dbReference type="Pfam" id="PF00293">
    <property type="entry name" value="NUDIX"/>
    <property type="match status" value="1"/>
</dbReference>
<evidence type="ECO:0000259" key="2">
    <source>
        <dbReference type="PROSITE" id="PS51462"/>
    </source>
</evidence>
<dbReference type="KEGG" id="cre:CHLRE_05g247850v5"/>
<dbReference type="GO" id="GO:0004081">
    <property type="term" value="F:bis(5'-nucleosyl)-tetraphosphatase (asymmetrical) activity"/>
    <property type="evidence" value="ECO:0000318"/>
    <property type="project" value="GO_Central"/>
</dbReference>
<keyword evidence="1" id="KW-0378">Hydrolase</keyword>
<dbReference type="PANTHER" id="PTHR21340:SF0">
    <property type="entry name" value="BIS(5'-NUCLEOSYL)-TETRAPHOSPHATASE [ASYMMETRICAL]"/>
    <property type="match status" value="1"/>
</dbReference>
<dbReference type="OrthoDB" id="447842at2759"/>
<dbReference type="InterPro" id="IPR000086">
    <property type="entry name" value="NUDIX_hydrolase_dom"/>
</dbReference>
<dbReference type="Gene3D" id="3.90.79.10">
    <property type="entry name" value="Nucleoside Triphosphate Pyrophosphohydrolase"/>
    <property type="match status" value="1"/>
</dbReference>
<evidence type="ECO:0000313" key="4">
    <source>
        <dbReference type="Proteomes" id="UP000006906"/>
    </source>
</evidence>
<dbReference type="CDD" id="cd02883">
    <property type="entry name" value="NUDIX_Hydrolase"/>
    <property type="match status" value="1"/>
</dbReference>
<dbReference type="InParanoid" id="A0A2K3DS22"/>
<dbReference type="Gramene" id="PNW83330">
    <property type="protein sequence ID" value="PNW83330"/>
    <property type="gene ID" value="CHLRE_05g247850v5"/>
</dbReference>
<dbReference type="AlphaFoldDB" id="A0A2K3DS22"/>